<dbReference type="EMBL" id="BAABJE010000007">
    <property type="protein sequence ID" value="GAA4792387.1"/>
    <property type="molecule type" value="Genomic_DNA"/>
</dbReference>
<gene>
    <name evidence="1" type="ORF">GCM10023307_17230</name>
</gene>
<proteinExistence type="predicted"/>
<evidence type="ECO:0000313" key="2">
    <source>
        <dbReference type="Proteomes" id="UP001499959"/>
    </source>
</evidence>
<dbReference type="RefSeq" id="WP_345302912.1">
    <property type="nucleotide sequence ID" value="NZ_BAABJE010000007.1"/>
</dbReference>
<accession>A0ABP9B979</accession>
<evidence type="ECO:0000313" key="1">
    <source>
        <dbReference type="EMBL" id="GAA4792387.1"/>
    </source>
</evidence>
<name>A0ABP9B979_9GAMM</name>
<dbReference type="InterPro" id="IPR036280">
    <property type="entry name" value="Multihaem_cyt_sf"/>
</dbReference>
<keyword evidence="2" id="KW-1185">Reference proteome</keyword>
<dbReference type="Proteomes" id="UP001499959">
    <property type="component" value="Unassembled WGS sequence"/>
</dbReference>
<sequence>MEVDERLIAELESILTTDFSDPVIREARHDGVYAALAALDAHLNEIKVRANGYPQAPIDGAVWFAGRRMIDLTGRLTLHFRAAGWLRKEFLASWLWGKATLAVCAHCHHMVGPAMLACADCHERLGEPVEAIDRYEAVIDDFMWLLDEWEPETTAPVGDDRVAIECLQCAVERLLVLDSARSDAEAMRIVLTRIDRLFALPVTHPG</sequence>
<protein>
    <submittedName>
        <fullName evidence="1">Uncharacterized protein</fullName>
    </submittedName>
</protein>
<reference evidence="2" key="1">
    <citation type="journal article" date="2019" name="Int. J. Syst. Evol. Microbiol.">
        <title>The Global Catalogue of Microorganisms (GCM) 10K type strain sequencing project: providing services to taxonomists for standard genome sequencing and annotation.</title>
        <authorList>
            <consortium name="The Broad Institute Genomics Platform"/>
            <consortium name="The Broad Institute Genome Sequencing Center for Infectious Disease"/>
            <person name="Wu L."/>
            <person name="Ma J."/>
        </authorList>
    </citation>
    <scope>NUCLEOTIDE SEQUENCE [LARGE SCALE GENOMIC DNA]</scope>
    <source>
        <strain evidence="2">JCM 18204</strain>
    </source>
</reference>
<organism evidence="1 2">
    <name type="scientific">Lysobacter hankyongensis</name>
    <dbReference type="NCBI Taxonomy" id="1176535"/>
    <lineage>
        <taxon>Bacteria</taxon>
        <taxon>Pseudomonadati</taxon>
        <taxon>Pseudomonadota</taxon>
        <taxon>Gammaproteobacteria</taxon>
        <taxon>Lysobacterales</taxon>
        <taxon>Lysobacteraceae</taxon>
        <taxon>Lysobacter</taxon>
    </lineage>
</organism>
<dbReference type="SUPFAM" id="SSF48695">
    <property type="entry name" value="Multiheme cytochromes"/>
    <property type="match status" value="1"/>
</dbReference>
<comment type="caution">
    <text evidence="1">The sequence shown here is derived from an EMBL/GenBank/DDBJ whole genome shotgun (WGS) entry which is preliminary data.</text>
</comment>